<dbReference type="PRINTS" id="PR00344">
    <property type="entry name" value="BCTRLSENSOR"/>
</dbReference>
<evidence type="ECO:0000256" key="4">
    <source>
        <dbReference type="PROSITE-ProRule" id="PRU00169"/>
    </source>
</evidence>
<protein>
    <recommendedName>
        <fullName evidence="2">histidine kinase</fullName>
        <ecNumber evidence="2">2.7.13.3</ecNumber>
    </recommendedName>
</protein>
<feature type="modified residue" description="4-aspartylphosphate" evidence="4">
    <location>
        <position position="52"/>
    </location>
</feature>
<dbReference type="EC" id="2.7.13.3" evidence="2"/>
<dbReference type="InterPro" id="IPR036890">
    <property type="entry name" value="HATPase_C_sf"/>
</dbReference>
<dbReference type="CDD" id="cd00082">
    <property type="entry name" value="HisKA"/>
    <property type="match status" value="1"/>
</dbReference>
<organism evidence="7 8">
    <name type="scientific">Humidesulfovibrio mexicanus</name>
    <dbReference type="NCBI Taxonomy" id="147047"/>
    <lineage>
        <taxon>Bacteria</taxon>
        <taxon>Pseudomonadati</taxon>
        <taxon>Thermodesulfobacteriota</taxon>
        <taxon>Desulfovibrionia</taxon>
        <taxon>Desulfovibrionales</taxon>
        <taxon>Desulfovibrionaceae</taxon>
        <taxon>Humidesulfovibrio</taxon>
    </lineage>
</organism>
<dbReference type="PANTHER" id="PTHR43547">
    <property type="entry name" value="TWO-COMPONENT HISTIDINE KINASE"/>
    <property type="match status" value="1"/>
</dbReference>
<feature type="domain" description="Response regulatory" evidence="6">
    <location>
        <begin position="3"/>
        <end position="117"/>
    </location>
</feature>
<keyword evidence="8" id="KW-1185">Reference proteome</keyword>
<dbReference type="EMBL" id="FZOC01000003">
    <property type="protein sequence ID" value="SNR88572.1"/>
    <property type="molecule type" value="Genomic_DNA"/>
</dbReference>
<dbReference type="AlphaFoldDB" id="A0A238ZZJ7"/>
<evidence type="ECO:0000256" key="3">
    <source>
        <dbReference type="ARBA" id="ARBA00022553"/>
    </source>
</evidence>
<evidence type="ECO:0000313" key="8">
    <source>
        <dbReference type="Proteomes" id="UP000198324"/>
    </source>
</evidence>
<dbReference type="SMART" id="SM00387">
    <property type="entry name" value="HATPase_c"/>
    <property type="match status" value="1"/>
</dbReference>
<comment type="catalytic activity">
    <reaction evidence="1">
        <text>ATP + protein L-histidine = ADP + protein N-phospho-L-histidine.</text>
        <dbReference type="EC" id="2.7.13.3"/>
    </reaction>
</comment>
<proteinExistence type="predicted"/>
<dbReference type="InterPro" id="IPR003594">
    <property type="entry name" value="HATPase_dom"/>
</dbReference>
<dbReference type="CDD" id="cd17574">
    <property type="entry name" value="REC_OmpR"/>
    <property type="match status" value="1"/>
</dbReference>
<dbReference type="Gene3D" id="1.10.287.130">
    <property type="match status" value="1"/>
</dbReference>
<evidence type="ECO:0000313" key="7">
    <source>
        <dbReference type="EMBL" id="SNR88572.1"/>
    </source>
</evidence>
<evidence type="ECO:0000259" key="6">
    <source>
        <dbReference type="PROSITE" id="PS50110"/>
    </source>
</evidence>
<sequence length="380" mass="40559">MNAVLLVDDERDFADLLAERLTARGFQVKTAYDGEEALRLAADGEIDVAVLDVNLPGMDGLEVLRELKKVKPQAEALMLTGQRDLATAIQGMKLGATDYLVKPVPIERLTEAILRAQERREERLEGQRMAETAKMAALGRMAEGVAHEINNPVNTMLSLTGWLEDLANELAGTRPKDGPDAAVLREMLDAAAKMREHGRRVKDITAQLLCLCHPEQQQRPADRASAQIDLGGLLDGQLAARRARAEASGVRTVSRLPGDLPALALPPAAMNADLPGADLATALGNILDNALDAMPTGGELRISASRAEHHVRIEIEDTGQGILPAHLPRVFEPFFSTKQVGQGTGLGLSVAYGTVKAMGGDIDISSTVGSGTRVVVSLPC</sequence>
<keyword evidence="3 4" id="KW-0597">Phosphoprotein</keyword>
<dbReference type="Gene3D" id="3.40.50.2300">
    <property type="match status" value="1"/>
</dbReference>
<dbReference type="InterPro" id="IPR011006">
    <property type="entry name" value="CheY-like_superfamily"/>
</dbReference>
<dbReference type="PROSITE" id="PS50109">
    <property type="entry name" value="HIS_KIN"/>
    <property type="match status" value="1"/>
</dbReference>
<dbReference type="InterPro" id="IPR004358">
    <property type="entry name" value="Sig_transdc_His_kin-like_C"/>
</dbReference>
<dbReference type="SUPFAM" id="SSF55874">
    <property type="entry name" value="ATPase domain of HSP90 chaperone/DNA topoisomerase II/histidine kinase"/>
    <property type="match status" value="1"/>
</dbReference>
<dbReference type="GO" id="GO:0000155">
    <property type="term" value="F:phosphorelay sensor kinase activity"/>
    <property type="evidence" value="ECO:0007669"/>
    <property type="project" value="InterPro"/>
</dbReference>
<dbReference type="SUPFAM" id="SSF52172">
    <property type="entry name" value="CheY-like"/>
    <property type="match status" value="1"/>
</dbReference>
<dbReference type="Pfam" id="PF02518">
    <property type="entry name" value="HATPase_c"/>
    <property type="match status" value="1"/>
</dbReference>
<name>A0A238ZZJ7_9BACT</name>
<reference evidence="7 8" key="1">
    <citation type="submission" date="2017-06" db="EMBL/GenBank/DDBJ databases">
        <authorList>
            <person name="Kim H.J."/>
            <person name="Triplett B.A."/>
        </authorList>
    </citation>
    <scope>NUCLEOTIDE SEQUENCE [LARGE SCALE GENOMIC DNA]</scope>
    <source>
        <strain evidence="7 8">DSM 13116</strain>
    </source>
</reference>
<evidence type="ECO:0000256" key="1">
    <source>
        <dbReference type="ARBA" id="ARBA00000085"/>
    </source>
</evidence>
<accession>A0A238ZZJ7</accession>
<dbReference type="Proteomes" id="UP000198324">
    <property type="component" value="Unassembled WGS sequence"/>
</dbReference>
<dbReference type="Pfam" id="PF00072">
    <property type="entry name" value="Response_reg"/>
    <property type="match status" value="1"/>
</dbReference>
<dbReference type="SMART" id="SM00448">
    <property type="entry name" value="REC"/>
    <property type="match status" value="1"/>
</dbReference>
<dbReference type="InterPro" id="IPR005467">
    <property type="entry name" value="His_kinase_dom"/>
</dbReference>
<dbReference type="InterPro" id="IPR001789">
    <property type="entry name" value="Sig_transdc_resp-reg_receiver"/>
</dbReference>
<evidence type="ECO:0000259" key="5">
    <source>
        <dbReference type="PROSITE" id="PS50109"/>
    </source>
</evidence>
<gene>
    <name evidence="7" type="ORF">SAMN04488503_1716</name>
</gene>
<dbReference type="Gene3D" id="3.30.565.10">
    <property type="entry name" value="Histidine kinase-like ATPase, C-terminal domain"/>
    <property type="match status" value="1"/>
</dbReference>
<dbReference type="OrthoDB" id="9777714at2"/>
<keyword evidence="7" id="KW-0418">Kinase</keyword>
<dbReference type="RefSeq" id="WP_089273730.1">
    <property type="nucleotide sequence ID" value="NZ_FZOC01000003.1"/>
</dbReference>
<dbReference type="PANTHER" id="PTHR43547:SF2">
    <property type="entry name" value="HYBRID SIGNAL TRANSDUCTION HISTIDINE KINASE C"/>
    <property type="match status" value="1"/>
</dbReference>
<evidence type="ECO:0000256" key="2">
    <source>
        <dbReference type="ARBA" id="ARBA00012438"/>
    </source>
</evidence>
<keyword evidence="7" id="KW-0808">Transferase</keyword>
<feature type="domain" description="Histidine kinase" evidence="5">
    <location>
        <begin position="144"/>
        <end position="380"/>
    </location>
</feature>
<dbReference type="InterPro" id="IPR003661">
    <property type="entry name" value="HisK_dim/P_dom"/>
</dbReference>
<dbReference type="SUPFAM" id="SSF47384">
    <property type="entry name" value="Homodimeric domain of signal transducing histidine kinase"/>
    <property type="match status" value="1"/>
</dbReference>
<dbReference type="PROSITE" id="PS50110">
    <property type="entry name" value="RESPONSE_REGULATORY"/>
    <property type="match status" value="1"/>
</dbReference>
<dbReference type="InterPro" id="IPR036097">
    <property type="entry name" value="HisK_dim/P_sf"/>
</dbReference>